<sequence>MPSAVGARFALLPSPLLPSCTSSCEGGGVGWVCLALARGCGASVYFLEATGRESARDGRYMRCVTLVSGEPHMTVSTGPSGPRGLGKLVNHRRDRDRGLELFPVNEEFLVSASHKLALITSLPFVHTARRYYRLNGLVRSLDRRHCGSCRKVAVLQSPRRRPNLVI</sequence>
<reference evidence="1" key="2">
    <citation type="submission" date="2015-11" db="EMBL/GenBank/DDBJ databases">
        <authorList>
            <person name="Zhang Y."/>
            <person name="Guo Z."/>
        </authorList>
    </citation>
    <scope>NUCLEOTIDE SEQUENCE</scope>
</reference>
<dbReference type="AlphaFoldDB" id="A0A068XZD3"/>
<dbReference type="PANTHER" id="PTHR33626:SF2">
    <property type="match status" value="1"/>
</dbReference>
<dbReference type="EMBL" id="LN901842">
    <property type="protein sequence ID" value="CDS35447.1"/>
    <property type="molecule type" value="Genomic_DNA"/>
</dbReference>
<protein>
    <submittedName>
        <fullName evidence="1">Expressed protein</fullName>
    </submittedName>
</protein>
<proteinExistence type="predicted"/>
<dbReference type="PANTHER" id="PTHR33626">
    <property type="entry name" value="ZGC:158463"/>
    <property type="match status" value="1"/>
</dbReference>
<dbReference type="eggNOG" id="ENOG502SGDU">
    <property type="taxonomic scope" value="Eukaryota"/>
</dbReference>
<reference evidence="1" key="1">
    <citation type="journal article" date="2013" name="Nature">
        <title>The genomes of four tapeworm species reveal adaptations to parasitism.</title>
        <authorList>
            <person name="Tsai I.J."/>
            <person name="Zarowiecki M."/>
            <person name="Holroyd N."/>
            <person name="Garciarrubio A."/>
            <person name="Sanchez-Flores A."/>
            <person name="Brooks K.L."/>
            <person name="Tracey A."/>
            <person name="Bobes R.J."/>
            <person name="Fragoso G."/>
            <person name="Sciutto E."/>
            <person name="Aslett M."/>
            <person name="Beasley H."/>
            <person name="Bennett H.M."/>
            <person name="Cai J."/>
            <person name="Camicia F."/>
            <person name="Clark R."/>
            <person name="Cucher M."/>
            <person name="De Silva N."/>
            <person name="Day T.A."/>
            <person name="Deplazes P."/>
            <person name="Estrada K."/>
            <person name="Fernandez C."/>
            <person name="Holland P.W."/>
            <person name="Hou J."/>
            <person name="Hu S."/>
            <person name="Huckvale T."/>
            <person name="Hung S.S."/>
            <person name="Kamenetzky L."/>
            <person name="Keane J.A."/>
            <person name="Kiss F."/>
            <person name="Koziol U."/>
            <person name="Lambert O."/>
            <person name="Liu K."/>
            <person name="Luo X."/>
            <person name="Luo Y."/>
            <person name="Macchiaroli N."/>
            <person name="Nichol S."/>
            <person name="Paps J."/>
            <person name="Parkinson J."/>
            <person name="Pouchkina-Stantcheva N."/>
            <person name="Riddiford N."/>
            <person name="Rosenzvit M."/>
            <person name="Salinas G."/>
            <person name="Wasmuth J.D."/>
            <person name="Zamanian M."/>
            <person name="Zheng Y."/>
            <person name="Cai X."/>
            <person name="Soberon X."/>
            <person name="Olson P.D."/>
            <person name="Laclette J.P."/>
            <person name="Brehm K."/>
            <person name="Berriman M."/>
            <person name="Garciarrubio A."/>
            <person name="Bobes R.J."/>
            <person name="Fragoso G."/>
            <person name="Sanchez-Flores A."/>
            <person name="Estrada K."/>
            <person name="Cevallos M.A."/>
            <person name="Morett E."/>
            <person name="Gonzalez V."/>
            <person name="Portillo T."/>
            <person name="Ochoa-Leyva A."/>
            <person name="Jose M.V."/>
            <person name="Sciutto E."/>
            <person name="Landa A."/>
            <person name="Jimenez L."/>
            <person name="Valdes V."/>
            <person name="Carrero J.C."/>
            <person name="Larralde C."/>
            <person name="Morales-Montor J."/>
            <person name="Limon-Lason J."/>
            <person name="Soberon X."/>
            <person name="Laclette J.P."/>
        </authorList>
    </citation>
    <scope>NUCLEOTIDE SEQUENCE [LARGE SCALE GENOMIC DNA]</scope>
</reference>
<dbReference type="OrthoDB" id="6279658at2759"/>
<evidence type="ECO:0000313" key="1">
    <source>
        <dbReference type="EMBL" id="CDS35447.1"/>
    </source>
</evidence>
<keyword evidence="2" id="KW-1185">Reference proteome</keyword>
<organism evidence="1 2">
    <name type="scientific">Echinococcus multilocularis</name>
    <name type="common">Fox tapeworm</name>
    <dbReference type="NCBI Taxonomy" id="6211"/>
    <lineage>
        <taxon>Eukaryota</taxon>
        <taxon>Metazoa</taxon>
        <taxon>Spiralia</taxon>
        <taxon>Lophotrochozoa</taxon>
        <taxon>Platyhelminthes</taxon>
        <taxon>Cestoda</taxon>
        <taxon>Eucestoda</taxon>
        <taxon>Cyclophyllidea</taxon>
        <taxon>Taeniidae</taxon>
        <taxon>Echinococcus</taxon>
    </lineage>
</organism>
<accession>A0A068XZD3</accession>
<evidence type="ECO:0000313" key="2">
    <source>
        <dbReference type="Proteomes" id="UP000017246"/>
    </source>
</evidence>
<gene>
    <name evidence="1" type="ORF">EmuJ_000289800</name>
</gene>
<dbReference type="Proteomes" id="UP000017246">
    <property type="component" value="Unassembled WGS sequence"/>
</dbReference>
<name>A0A068XZD3_ECHMU</name>